<comment type="caution">
    <text evidence="2">The sequence shown here is derived from an EMBL/GenBank/DDBJ whole genome shotgun (WGS) entry which is preliminary data.</text>
</comment>
<dbReference type="AlphaFoldDB" id="A0A8S9KV14"/>
<reference evidence="2" key="1">
    <citation type="submission" date="2019-12" db="EMBL/GenBank/DDBJ databases">
        <title>Genome sequencing and annotation of Brassica cretica.</title>
        <authorList>
            <person name="Studholme D.J."/>
            <person name="Sarris P.F."/>
        </authorList>
    </citation>
    <scope>NUCLEOTIDE SEQUENCE</scope>
    <source>
        <strain evidence="2">PFS-001/15</strain>
        <tissue evidence="2">Leaf</tissue>
    </source>
</reference>
<gene>
    <name evidence="2" type="ORF">F2Q68_00011508</name>
</gene>
<evidence type="ECO:0000313" key="3">
    <source>
        <dbReference type="Proteomes" id="UP000712281"/>
    </source>
</evidence>
<evidence type="ECO:0000313" key="2">
    <source>
        <dbReference type="EMBL" id="KAF2597108.1"/>
    </source>
</evidence>
<feature type="compositionally biased region" description="Basic and acidic residues" evidence="1">
    <location>
        <begin position="54"/>
        <end position="67"/>
    </location>
</feature>
<dbReference type="EMBL" id="QGKW02000717">
    <property type="protein sequence ID" value="KAF2597108.1"/>
    <property type="molecule type" value="Genomic_DNA"/>
</dbReference>
<organism evidence="2 3">
    <name type="scientific">Brassica cretica</name>
    <name type="common">Mustard</name>
    <dbReference type="NCBI Taxonomy" id="69181"/>
    <lineage>
        <taxon>Eukaryota</taxon>
        <taxon>Viridiplantae</taxon>
        <taxon>Streptophyta</taxon>
        <taxon>Embryophyta</taxon>
        <taxon>Tracheophyta</taxon>
        <taxon>Spermatophyta</taxon>
        <taxon>Magnoliopsida</taxon>
        <taxon>eudicotyledons</taxon>
        <taxon>Gunneridae</taxon>
        <taxon>Pentapetalae</taxon>
        <taxon>rosids</taxon>
        <taxon>malvids</taxon>
        <taxon>Brassicales</taxon>
        <taxon>Brassicaceae</taxon>
        <taxon>Brassiceae</taxon>
        <taxon>Brassica</taxon>
    </lineage>
</organism>
<accession>A0A8S9KV14</accession>
<proteinExistence type="predicted"/>
<evidence type="ECO:0000256" key="1">
    <source>
        <dbReference type="SAM" id="MobiDB-lite"/>
    </source>
</evidence>
<protein>
    <submittedName>
        <fullName evidence="2">Uncharacterized protein</fullName>
    </submittedName>
</protein>
<sequence length="67" mass="7561">MVVILQHLKQILRSVHQVLKPQRRVFLVSPDVVVLFNQVLSSITGVASGTRTGESGEWRGRQDHTRV</sequence>
<name>A0A8S9KV14_BRACR</name>
<feature type="region of interest" description="Disordered" evidence="1">
    <location>
        <begin position="48"/>
        <end position="67"/>
    </location>
</feature>
<dbReference type="Proteomes" id="UP000712281">
    <property type="component" value="Unassembled WGS sequence"/>
</dbReference>